<dbReference type="GO" id="GO:0070475">
    <property type="term" value="P:rRNA base methylation"/>
    <property type="evidence" value="ECO:0007669"/>
    <property type="project" value="InterPro"/>
</dbReference>
<dbReference type="GO" id="GO:0070042">
    <property type="term" value="F:rRNA (uridine-N3-)-methyltransferase activity"/>
    <property type="evidence" value="ECO:0007669"/>
    <property type="project" value="InterPro"/>
</dbReference>
<dbReference type="GeneID" id="110755619"/>
<dbReference type="KEGG" id="pavi:110755619"/>
<name>A0A6P5S9M4_PRUAV</name>
<evidence type="ECO:0000313" key="3">
    <source>
        <dbReference type="RefSeq" id="XP_021812539.1"/>
    </source>
</evidence>
<dbReference type="Gramene" id="Pav_sc0000488.1_g390.1.br:mrna">
    <property type="protein sequence ID" value="Pav_sc0000488.1_g390.1.br:mrna"/>
    <property type="gene ID" value="Pav_sc0000488.1_g390.1.br"/>
</dbReference>
<dbReference type="GO" id="GO:0005737">
    <property type="term" value="C:cytoplasm"/>
    <property type="evidence" value="ECO:0007669"/>
    <property type="project" value="TreeGrafter"/>
</dbReference>
<evidence type="ECO:0000313" key="2">
    <source>
        <dbReference type="Proteomes" id="UP000515124"/>
    </source>
</evidence>
<reference evidence="3" key="1">
    <citation type="submission" date="2025-08" db="UniProtKB">
        <authorList>
            <consortium name="RefSeq"/>
        </authorList>
    </citation>
    <scope>IDENTIFICATION</scope>
</reference>
<dbReference type="InterPro" id="IPR029063">
    <property type="entry name" value="SAM-dependent_MTases_sf"/>
</dbReference>
<dbReference type="InterPro" id="IPR019446">
    <property type="entry name" value="BMT5-like"/>
</dbReference>
<proteinExistence type="predicted"/>
<evidence type="ECO:0000259" key="1">
    <source>
        <dbReference type="Pfam" id="PF10354"/>
    </source>
</evidence>
<feature type="domain" description="25S rRNA (uridine-N(3))-methyltransferase BMT5-like" evidence="1">
    <location>
        <begin position="19"/>
        <end position="184"/>
    </location>
</feature>
<dbReference type="Proteomes" id="UP000515124">
    <property type="component" value="Unplaced"/>
</dbReference>
<protein>
    <submittedName>
        <fullName evidence="3">Uncharacterized protein At4g26485-like</fullName>
    </submittedName>
</protein>
<dbReference type="RefSeq" id="XP_021812539.1">
    <property type="nucleotide sequence ID" value="XM_021956847.1"/>
</dbReference>
<dbReference type="AlphaFoldDB" id="A0A6P5S9M4"/>
<dbReference type="Gene3D" id="3.40.50.150">
    <property type="entry name" value="Vaccinia Virus protein VP39"/>
    <property type="match status" value="1"/>
</dbReference>
<dbReference type="SUPFAM" id="SSF53335">
    <property type="entry name" value="S-adenosyl-L-methionine-dependent methyltransferases"/>
    <property type="match status" value="1"/>
</dbReference>
<gene>
    <name evidence="3" type="primary">LOC110755619</name>
</gene>
<organism evidence="2 3">
    <name type="scientific">Prunus avium</name>
    <name type="common">Cherry</name>
    <name type="synonym">Cerasus avium</name>
    <dbReference type="NCBI Taxonomy" id="42229"/>
    <lineage>
        <taxon>Eukaryota</taxon>
        <taxon>Viridiplantae</taxon>
        <taxon>Streptophyta</taxon>
        <taxon>Embryophyta</taxon>
        <taxon>Tracheophyta</taxon>
        <taxon>Spermatophyta</taxon>
        <taxon>Magnoliopsida</taxon>
        <taxon>eudicotyledons</taxon>
        <taxon>Gunneridae</taxon>
        <taxon>Pentapetalae</taxon>
        <taxon>rosids</taxon>
        <taxon>fabids</taxon>
        <taxon>Rosales</taxon>
        <taxon>Rosaceae</taxon>
        <taxon>Amygdaloideae</taxon>
        <taxon>Amygdaleae</taxon>
        <taxon>Prunus</taxon>
    </lineage>
</organism>
<dbReference type="PANTHER" id="PTHR11538:SF64">
    <property type="entry name" value="25S RRNA (URIDINE-N(3))-METHYLTRANSFERASE BMT5-LIKE DOMAIN-CONTAINING PROTEIN"/>
    <property type="match status" value="1"/>
</dbReference>
<dbReference type="Pfam" id="PF10354">
    <property type="entry name" value="BMT5-like"/>
    <property type="match status" value="1"/>
</dbReference>
<accession>A0A6P5S9M4</accession>
<dbReference type="PANTHER" id="PTHR11538">
    <property type="entry name" value="PHENYLALANYL-TRNA SYNTHETASE"/>
    <property type="match status" value="1"/>
</dbReference>
<keyword evidence="2" id="KW-1185">Reference proteome</keyword>
<sequence>MGRGRERWIKHYSSAQEILLVGEGDFSFSACLARAFGSARNMVATSLESQGSLRAKHRSCLSHLSGLKRRECLVLHDVDVYEIDLHPALQWRKFDVIIFNFPHAGHFPWLRERNPQLIQMHKNLLKAFFENARGMLREGGEVQVATRDDYPYNRCPWDAEEAGLVLMEKVWFKKWDYPGYQNKRGGDIKSNKTFRLRNCFTFKFALQQYEYDCTCDEMSVCSDDHYMIM</sequence>